<evidence type="ECO:0000313" key="2">
    <source>
        <dbReference type="Proteomes" id="UP000036045"/>
    </source>
</evidence>
<dbReference type="RefSeq" id="WP_047942963.1">
    <property type="nucleotide sequence ID" value="NZ_CP053989.1"/>
</dbReference>
<keyword evidence="2" id="KW-1185">Reference proteome</keyword>
<dbReference type="OrthoDB" id="2455488at2"/>
<name>A0A0J1IIL1_NIACI</name>
<comment type="caution">
    <text evidence="1">The sequence shown here is derived from an EMBL/GenBank/DDBJ whole genome shotgun (WGS) entry which is preliminary data.</text>
</comment>
<proteinExistence type="predicted"/>
<dbReference type="AlphaFoldDB" id="A0A0J1IIL1"/>
<dbReference type="GeneID" id="56348962"/>
<evidence type="ECO:0000313" key="1">
    <source>
        <dbReference type="EMBL" id="KLV25789.1"/>
    </source>
</evidence>
<dbReference type="Proteomes" id="UP000036045">
    <property type="component" value="Unassembled WGS sequence"/>
</dbReference>
<evidence type="ECO:0008006" key="3">
    <source>
        <dbReference type="Google" id="ProtNLM"/>
    </source>
</evidence>
<sequence length="64" mass="7702">MNKEIAEEVLDKLMKREIESYRVKKEDFLTFRAELVKREDFKHFKGIAEIGGDVTYKYMDEPRS</sequence>
<reference evidence="1 2" key="1">
    <citation type="submission" date="2015-05" db="EMBL/GenBank/DDBJ databases">
        <title>Whole genome sequence and identification of bacterial endophytes from Costus igneus.</title>
        <authorList>
            <person name="Lee Y.P."/>
            <person name="Gan H.M."/>
            <person name="Eng W."/>
            <person name="Wheatley M.S."/>
            <person name="Caraballo A."/>
            <person name="Polter S."/>
            <person name="Savka M.A."/>
            <person name="Hudson A.O."/>
        </authorList>
    </citation>
    <scope>NUCLEOTIDE SEQUENCE [LARGE SCALE GENOMIC DNA]</scope>
    <source>
        <strain evidence="1 2">RIT379</strain>
    </source>
</reference>
<organism evidence="1 2">
    <name type="scientific">Niallia circulans</name>
    <name type="common">Bacillus circulans</name>
    <dbReference type="NCBI Taxonomy" id="1397"/>
    <lineage>
        <taxon>Bacteria</taxon>
        <taxon>Bacillati</taxon>
        <taxon>Bacillota</taxon>
        <taxon>Bacilli</taxon>
        <taxon>Bacillales</taxon>
        <taxon>Bacillaceae</taxon>
        <taxon>Niallia</taxon>
    </lineage>
</organism>
<dbReference type="EMBL" id="LDPH01000013">
    <property type="protein sequence ID" value="KLV25789.1"/>
    <property type="molecule type" value="Genomic_DNA"/>
</dbReference>
<dbReference type="PATRIC" id="fig|1397.4.peg.1046"/>
<gene>
    <name evidence="1" type="ORF">ABW02_14420</name>
</gene>
<protein>
    <recommendedName>
        <fullName evidence="3">Abortive phage infection protein</fullName>
    </recommendedName>
</protein>
<accession>A0A0J1IIL1</accession>